<dbReference type="SUPFAM" id="SSF51197">
    <property type="entry name" value="Clavaminate synthase-like"/>
    <property type="match status" value="1"/>
</dbReference>
<gene>
    <name evidence="2" type="ORF">MAA8898_00660</name>
</gene>
<dbReference type="Pfam" id="PF03171">
    <property type="entry name" value="2OG-FeII_Oxy"/>
    <property type="match status" value="1"/>
</dbReference>
<dbReference type="Proteomes" id="UP000207598">
    <property type="component" value="Unassembled WGS sequence"/>
</dbReference>
<evidence type="ECO:0000313" key="2">
    <source>
        <dbReference type="EMBL" id="SMX35834.1"/>
    </source>
</evidence>
<dbReference type="AlphaFoldDB" id="A0A238K0C6"/>
<dbReference type="OrthoDB" id="21825at2"/>
<accession>A0A238K0C6</accession>
<evidence type="ECO:0000313" key="3">
    <source>
        <dbReference type="Proteomes" id="UP000207598"/>
    </source>
</evidence>
<dbReference type="InterPro" id="IPR027443">
    <property type="entry name" value="IPNS-like_sf"/>
</dbReference>
<keyword evidence="3" id="KW-1185">Reference proteome</keyword>
<protein>
    <recommendedName>
        <fullName evidence="1">Isopenicillin N synthase-like Fe(2+) 2OG dioxygenase domain-containing protein</fullName>
    </recommendedName>
</protein>
<sequence>MQPIASPAAWVLDTPDICSAWATSSRTVSYRNLGRFPEHPAELAPVRGQPGRITPQDGTPRLRMSIAQHVWTVAPPIPGCFVVDIGDIVETRPRGRFRSARHRVANPGRERYPFPLIFGLDYGAKVEPLDKFRPRGRGDISAHESW</sequence>
<dbReference type="EMBL" id="FXYF01000002">
    <property type="protein sequence ID" value="SMX35834.1"/>
    <property type="molecule type" value="Genomic_DNA"/>
</dbReference>
<proteinExistence type="predicted"/>
<evidence type="ECO:0000259" key="1">
    <source>
        <dbReference type="Pfam" id="PF03171"/>
    </source>
</evidence>
<organism evidence="2 3">
    <name type="scientific">Maliponia aquimaris</name>
    <dbReference type="NCBI Taxonomy" id="1673631"/>
    <lineage>
        <taxon>Bacteria</taxon>
        <taxon>Pseudomonadati</taxon>
        <taxon>Pseudomonadota</taxon>
        <taxon>Alphaproteobacteria</taxon>
        <taxon>Rhodobacterales</taxon>
        <taxon>Paracoccaceae</taxon>
        <taxon>Maliponia</taxon>
    </lineage>
</organism>
<dbReference type="Gene3D" id="2.60.120.330">
    <property type="entry name" value="B-lactam Antibiotic, Isopenicillin N Synthase, Chain"/>
    <property type="match status" value="1"/>
</dbReference>
<name>A0A238K0C6_9RHOB</name>
<reference evidence="2 3" key="1">
    <citation type="submission" date="2017-05" db="EMBL/GenBank/DDBJ databases">
        <authorList>
            <person name="Song R."/>
            <person name="Chenine A.L."/>
            <person name="Ruprecht R.M."/>
        </authorList>
    </citation>
    <scope>NUCLEOTIDE SEQUENCE [LARGE SCALE GENOMIC DNA]</scope>
    <source>
        <strain evidence="2 3">CECT 8898</strain>
    </source>
</reference>
<dbReference type="InterPro" id="IPR044861">
    <property type="entry name" value="IPNS-like_FE2OG_OXY"/>
</dbReference>
<feature type="domain" description="Isopenicillin N synthase-like Fe(2+) 2OG dioxygenase" evidence="1">
    <location>
        <begin position="61"/>
        <end position="112"/>
    </location>
</feature>